<reference evidence="1 2" key="1">
    <citation type="submission" date="2024-01" db="EMBL/GenBank/DDBJ databases">
        <title>The complete chloroplast genome sequence of Lithospermum erythrorhizon: insights into the phylogenetic relationship among Boraginaceae species and the maternal lineages of purple gromwells.</title>
        <authorList>
            <person name="Okada T."/>
            <person name="Watanabe K."/>
        </authorList>
    </citation>
    <scope>NUCLEOTIDE SEQUENCE [LARGE SCALE GENOMIC DNA]</scope>
</reference>
<name>A0AAV3RCY0_LITER</name>
<proteinExistence type="predicted"/>
<organism evidence="1 2">
    <name type="scientific">Lithospermum erythrorhizon</name>
    <name type="common">Purple gromwell</name>
    <name type="synonym">Lithospermum officinale var. erythrorhizon</name>
    <dbReference type="NCBI Taxonomy" id="34254"/>
    <lineage>
        <taxon>Eukaryota</taxon>
        <taxon>Viridiplantae</taxon>
        <taxon>Streptophyta</taxon>
        <taxon>Embryophyta</taxon>
        <taxon>Tracheophyta</taxon>
        <taxon>Spermatophyta</taxon>
        <taxon>Magnoliopsida</taxon>
        <taxon>eudicotyledons</taxon>
        <taxon>Gunneridae</taxon>
        <taxon>Pentapetalae</taxon>
        <taxon>asterids</taxon>
        <taxon>lamiids</taxon>
        <taxon>Boraginales</taxon>
        <taxon>Boraginaceae</taxon>
        <taxon>Boraginoideae</taxon>
        <taxon>Lithospermeae</taxon>
        <taxon>Lithospermum</taxon>
    </lineage>
</organism>
<accession>A0AAV3RCY0</accession>
<gene>
    <name evidence="1" type="ORF">LIER_26758</name>
</gene>
<evidence type="ECO:0000313" key="2">
    <source>
        <dbReference type="Proteomes" id="UP001454036"/>
    </source>
</evidence>
<evidence type="ECO:0000313" key="1">
    <source>
        <dbReference type="EMBL" id="GAA0173061.1"/>
    </source>
</evidence>
<sequence>MQGLELLRNDLVKPLSRGSIWLSSIYCDFDANSFKSTWESDVYRVGLIKNIIINTNMNADQDLSQSQHLGVVKLNIKRGRQNLLTLEDIDDDIEHRIKKAKLAIMDSNQSKDPDAIMQDRWSNSGSQTGLALNEEETVWSQDPIVVAVSSSDLSNNLD</sequence>
<dbReference type="EMBL" id="BAABME010008429">
    <property type="protein sequence ID" value="GAA0173061.1"/>
    <property type="molecule type" value="Genomic_DNA"/>
</dbReference>
<comment type="caution">
    <text evidence="1">The sequence shown here is derived from an EMBL/GenBank/DDBJ whole genome shotgun (WGS) entry which is preliminary data.</text>
</comment>
<dbReference type="Proteomes" id="UP001454036">
    <property type="component" value="Unassembled WGS sequence"/>
</dbReference>
<keyword evidence="2" id="KW-1185">Reference proteome</keyword>
<dbReference type="AlphaFoldDB" id="A0AAV3RCY0"/>
<protein>
    <submittedName>
        <fullName evidence="1">Uncharacterized protein</fullName>
    </submittedName>
</protein>